<keyword evidence="3 8" id="KW-0732">Signal</keyword>
<dbReference type="InterPro" id="IPR052222">
    <property type="entry name" value="DESIGUAL"/>
</dbReference>
<dbReference type="Pfam" id="PF06749">
    <property type="entry name" value="DUF1218"/>
    <property type="match status" value="2"/>
</dbReference>
<feature type="transmembrane region" description="Helical" evidence="7">
    <location>
        <begin position="276"/>
        <end position="300"/>
    </location>
</feature>
<protein>
    <recommendedName>
        <fullName evidence="11">Fiber protein Fb34</fullName>
    </recommendedName>
</protein>
<evidence type="ECO:0000256" key="2">
    <source>
        <dbReference type="ARBA" id="ARBA00022692"/>
    </source>
</evidence>
<dbReference type="InterPro" id="IPR009606">
    <property type="entry name" value="DEAL/Modifying_wall_lignin1/2"/>
</dbReference>
<feature type="transmembrane region" description="Helical" evidence="7">
    <location>
        <begin position="56"/>
        <end position="77"/>
    </location>
</feature>
<sequence length="378" mass="40989">MASKLLLITVFIFDLIAFGLAVAAEQRRSTATVQPDSEKNYSYCIYDSDIASGYGVGAFLFLLASQVLIMFASKCFCCGKPLSPGGSRACAVILFIVCWVFFFIAEICLFAGSIRNAYHTKYKNFFGENLDCPSLRKGVFAAGAAFTLFTAIVSEFYYFCYSKASDSFHPYSGDVGVGMGTYKWVWIAMGSTLVFMAIFAIDFIAFVLALAAEHMRSTAKAVTDSDLIYSYCVYSSDIATKLGAIAFVLLLASQVFSMGASSYFRKGMNYGGSRTSAVIPSIISWITFFIAEACLLGGSIKNAQRTKYRTVSGTDGLRCQTLSAGVFEAGAAFILITSMVSKMSYVCFFNSDGGFETGSSSSYELGTYTSLNQGDQHD</sequence>
<evidence type="ECO:0000256" key="6">
    <source>
        <dbReference type="ARBA" id="ARBA00029467"/>
    </source>
</evidence>
<feature type="transmembrane region" description="Helical" evidence="7">
    <location>
        <begin position="138"/>
        <end position="159"/>
    </location>
</feature>
<dbReference type="GO" id="GO:0012505">
    <property type="term" value="C:endomembrane system"/>
    <property type="evidence" value="ECO:0007669"/>
    <property type="project" value="UniProtKB-SubCell"/>
</dbReference>
<comment type="similarity">
    <text evidence="6">Belongs to the DESIGUAL family.</text>
</comment>
<evidence type="ECO:0008006" key="11">
    <source>
        <dbReference type="Google" id="ProtNLM"/>
    </source>
</evidence>
<evidence type="ECO:0000256" key="1">
    <source>
        <dbReference type="ARBA" id="ARBA00004127"/>
    </source>
</evidence>
<comment type="subcellular location">
    <subcellularLocation>
        <location evidence="1">Endomembrane system</location>
        <topology evidence="1">Multi-pass membrane protein</topology>
    </subcellularLocation>
</comment>
<feature type="transmembrane region" description="Helical" evidence="7">
    <location>
        <begin position="89"/>
        <end position="118"/>
    </location>
</feature>
<gene>
    <name evidence="9" type="ORF">POTOM_003085</name>
</gene>
<evidence type="ECO:0000256" key="3">
    <source>
        <dbReference type="ARBA" id="ARBA00022729"/>
    </source>
</evidence>
<comment type="caution">
    <text evidence="9">The sequence shown here is derived from an EMBL/GenBank/DDBJ whole genome shotgun (WGS) entry which is preliminary data.</text>
</comment>
<organism evidence="9 10">
    <name type="scientific">Populus tomentosa</name>
    <name type="common">Chinese white poplar</name>
    <dbReference type="NCBI Taxonomy" id="118781"/>
    <lineage>
        <taxon>Eukaryota</taxon>
        <taxon>Viridiplantae</taxon>
        <taxon>Streptophyta</taxon>
        <taxon>Embryophyta</taxon>
        <taxon>Tracheophyta</taxon>
        <taxon>Spermatophyta</taxon>
        <taxon>Magnoliopsida</taxon>
        <taxon>eudicotyledons</taxon>
        <taxon>Gunneridae</taxon>
        <taxon>Pentapetalae</taxon>
        <taxon>rosids</taxon>
        <taxon>fabids</taxon>
        <taxon>Malpighiales</taxon>
        <taxon>Salicaceae</taxon>
        <taxon>Saliceae</taxon>
        <taxon>Populus</taxon>
    </lineage>
</organism>
<evidence type="ECO:0000256" key="5">
    <source>
        <dbReference type="ARBA" id="ARBA00023136"/>
    </source>
</evidence>
<feature type="transmembrane region" description="Helical" evidence="7">
    <location>
        <begin position="244"/>
        <end position="264"/>
    </location>
</feature>
<dbReference type="OrthoDB" id="2015495at2759"/>
<name>A0A8X8IXX9_POPTO</name>
<evidence type="ECO:0000256" key="7">
    <source>
        <dbReference type="SAM" id="Phobius"/>
    </source>
</evidence>
<dbReference type="EMBL" id="JAAWWB010000001">
    <property type="protein sequence ID" value="KAG6793861.1"/>
    <property type="molecule type" value="Genomic_DNA"/>
</dbReference>
<feature type="transmembrane region" description="Helical" evidence="7">
    <location>
        <begin position="184"/>
        <end position="212"/>
    </location>
</feature>
<keyword evidence="5 7" id="KW-0472">Membrane</keyword>
<feature type="chain" id="PRO_5036490423" description="Fiber protein Fb34" evidence="8">
    <location>
        <begin position="24"/>
        <end position="378"/>
    </location>
</feature>
<reference evidence="9" key="1">
    <citation type="journal article" date="2020" name="bioRxiv">
        <title>Hybrid origin of Populus tomentosa Carr. identified through genome sequencing and phylogenomic analysis.</title>
        <authorList>
            <person name="An X."/>
            <person name="Gao K."/>
            <person name="Chen Z."/>
            <person name="Li J."/>
            <person name="Yang X."/>
            <person name="Yang X."/>
            <person name="Zhou J."/>
            <person name="Guo T."/>
            <person name="Zhao T."/>
            <person name="Huang S."/>
            <person name="Miao D."/>
            <person name="Khan W.U."/>
            <person name="Rao P."/>
            <person name="Ye M."/>
            <person name="Lei B."/>
            <person name="Liao W."/>
            <person name="Wang J."/>
            <person name="Ji L."/>
            <person name="Li Y."/>
            <person name="Guo B."/>
            <person name="Mustafa N.S."/>
            <person name="Li S."/>
            <person name="Yun Q."/>
            <person name="Keller S.R."/>
            <person name="Mao J."/>
            <person name="Zhang R."/>
            <person name="Strauss S.H."/>
        </authorList>
    </citation>
    <scope>NUCLEOTIDE SEQUENCE</scope>
    <source>
        <strain evidence="9">GM15</strain>
        <tissue evidence="9">Leaf</tissue>
    </source>
</reference>
<accession>A0A8X8IXX9</accession>
<evidence type="ECO:0000256" key="8">
    <source>
        <dbReference type="SAM" id="SignalP"/>
    </source>
</evidence>
<dbReference type="Proteomes" id="UP000886885">
    <property type="component" value="Chromosome 1A"/>
</dbReference>
<dbReference type="AlphaFoldDB" id="A0A8X8IXX9"/>
<evidence type="ECO:0000313" key="10">
    <source>
        <dbReference type="Proteomes" id="UP000886885"/>
    </source>
</evidence>
<proteinExistence type="inferred from homology"/>
<keyword evidence="10" id="KW-1185">Reference proteome</keyword>
<feature type="signal peptide" evidence="8">
    <location>
        <begin position="1"/>
        <end position="23"/>
    </location>
</feature>
<evidence type="ECO:0000313" key="9">
    <source>
        <dbReference type="EMBL" id="KAG6793861.1"/>
    </source>
</evidence>
<keyword evidence="4 7" id="KW-1133">Transmembrane helix</keyword>
<dbReference type="PANTHER" id="PTHR31769">
    <property type="entry name" value="OS07G0462200 PROTEIN-RELATED"/>
    <property type="match status" value="1"/>
</dbReference>
<keyword evidence="2 7" id="KW-0812">Transmembrane</keyword>
<evidence type="ECO:0000256" key="4">
    <source>
        <dbReference type="ARBA" id="ARBA00022989"/>
    </source>
</evidence>